<proteinExistence type="predicted"/>
<evidence type="ECO:0000313" key="3">
    <source>
        <dbReference type="Proteomes" id="UP001348817"/>
    </source>
</evidence>
<name>A0AAU9DBA0_9BACT</name>
<reference evidence="2 3" key="1">
    <citation type="submission" date="2021-12" db="EMBL/GenBank/DDBJ databases">
        <title>Genome sequencing of bacteria with rrn-lacking chromosome and rrn-plasmid.</title>
        <authorList>
            <person name="Anda M."/>
            <person name="Iwasaki W."/>
        </authorList>
    </citation>
    <scope>NUCLEOTIDE SEQUENCE [LARGE SCALE GENOMIC DNA]</scope>
    <source>
        <strain evidence="2 3">DSM 100852</strain>
    </source>
</reference>
<organism evidence="2 3">
    <name type="scientific">Fulvitalea axinellae</name>
    <dbReference type="NCBI Taxonomy" id="1182444"/>
    <lineage>
        <taxon>Bacteria</taxon>
        <taxon>Pseudomonadati</taxon>
        <taxon>Bacteroidota</taxon>
        <taxon>Cytophagia</taxon>
        <taxon>Cytophagales</taxon>
        <taxon>Persicobacteraceae</taxon>
        <taxon>Fulvitalea</taxon>
    </lineage>
</organism>
<dbReference type="InterPro" id="IPR005801">
    <property type="entry name" value="ADC_synthase"/>
</dbReference>
<dbReference type="Pfam" id="PF00425">
    <property type="entry name" value="Chorismate_bind"/>
    <property type="match status" value="1"/>
</dbReference>
<dbReference type="EMBL" id="AP025314">
    <property type="protein sequence ID" value="BDD10361.1"/>
    <property type="molecule type" value="Genomic_DNA"/>
</dbReference>
<sequence>MSKGLETRAYTDNQQAFFFGQIKKMAAWATQTGKAFAFWREPKSDNIQAVADFSDKKDRLTDQVRNREKGFAISPFSQNSDGFFIKADLYLSQNGDGSHSEDLLDQIFEEHTKAPEEALHYHLSEGQETSTPTQESDYKKMVTDAVMAIESGKFEKVVPSKMKHETLPDNFDLFHTFLKACEKYPSAFVCVCSLPEVGTWFCATPEILVRQDEEGIFRTMALAGTQVADPEVPLAEIAWRQKEIEEQALVSRYIINCFKKIRLREFEEHGPKTVRAGGLTHLRTEFRVDTHAVGQPEVAHQMLELLHPTSAVCGMPKKPATEFIELHEKHDREFFSGYLGPSNISGVTAAYVNLRCMKVLADKAMLFAGAGVTQDSDPEKEWKETEAKCMTLLNTLR</sequence>
<dbReference type="PANTHER" id="PTHR42839:SF2">
    <property type="entry name" value="ISOCHORISMATE SYNTHASE ENTC"/>
    <property type="match status" value="1"/>
</dbReference>
<evidence type="ECO:0000313" key="2">
    <source>
        <dbReference type="EMBL" id="BDD10361.1"/>
    </source>
</evidence>
<dbReference type="AlphaFoldDB" id="A0AAU9DBA0"/>
<dbReference type="KEGG" id="fax:FUAX_27930"/>
<evidence type="ECO:0000259" key="1">
    <source>
        <dbReference type="Pfam" id="PF00425"/>
    </source>
</evidence>
<dbReference type="RefSeq" id="WP_338391921.1">
    <property type="nucleotide sequence ID" value="NZ_AP025314.1"/>
</dbReference>
<keyword evidence="3" id="KW-1185">Reference proteome</keyword>
<dbReference type="Proteomes" id="UP001348817">
    <property type="component" value="Chromosome"/>
</dbReference>
<dbReference type="InterPro" id="IPR015890">
    <property type="entry name" value="Chorismate_C"/>
</dbReference>
<feature type="domain" description="Chorismate-utilising enzyme C-terminal" evidence="1">
    <location>
        <begin position="135"/>
        <end position="388"/>
    </location>
</feature>
<dbReference type="Gene3D" id="3.60.120.10">
    <property type="entry name" value="Anthranilate synthase"/>
    <property type="match status" value="1"/>
</dbReference>
<dbReference type="SUPFAM" id="SSF56322">
    <property type="entry name" value="ADC synthase"/>
    <property type="match status" value="1"/>
</dbReference>
<protein>
    <recommendedName>
        <fullName evidence="1">Chorismate-utilising enzyme C-terminal domain-containing protein</fullName>
    </recommendedName>
</protein>
<dbReference type="PANTHER" id="PTHR42839">
    <property type="entry name" value="ISOCHORISMATE SYNTHASE ENTC"/>
    <property type="match status" value="1"/>
</dbReference>
<accession>A0AAU9DBA0</accession>
<gene>
    <name evidence="2" type="ORF">FUAX_27930</name>
</gene>